<organism evidence="8 9">
    <name type="scientific">Dokdonella koreensis DS-123</name>
    <dbReference type="NCBI Taxonomy" id="1300342"/>
    <lineage>
        <taxon>Bacteria</taxon>
        <taxon>Pseudomonadati</taxon>
        <taxon>Pseudomonadota</taxon>
        <taxon>Gammaproteobacteria</taxon>
        <taxon>Lysobacterales</taxon>
        <taxon>Rhodanobacteraceae</taxon>
        <taxon>Dokdonella</taxon>
    </lineage>
</organism>
<dbReference type="SUPFAM" id="SSF55681">
    <property type="entry name" value="Class II aaRS and biotin synthetases"/>
    <property type="match status" value="1"/>
</dbReference>
<dbReference type="EMBL" id="CP015249">
    <property type="protein sequence ID" value="ANB16070.1"/>
    <property type="molecule type" value="Genomic_DNA"/>
</dbReference>
<dbReference type="InterPro" id="IPR004143">
    <property type="entry name" value="BPL_LPL_catalytic"/>
</dbReference>
<evidence type="ECO:0000256" key="1">
    <source>
        <dbReference type="ARBA" id="ARBA00022598"/>
    </source>
</evidence>
<comment type="similarity">
    <text evidence="6">Belongs to the biotin--protein ligase family.</text>
</comment>
<dbReference type="PATRIC" id="fig|1300342.3.peg.30"/>
<dbReference type="PANTHER" id="PTHR12835:SF5">
    <property type="entry name" value="BIOTIN--PROTEIN LIGASE"/>
    <property type="match status" value="1"/>
</dbReference>
<keyword evidence="9" id="KW-1185">Reference proteome</keyword>
<dbReference type="SUPFAM" id="SSF46785">
    <property type="entry name" value="Winged helix' DNA-binding domain"/>
    <property type="match status" value="1"/>
</dbReference>
<feature type="binding site" evidence="6">
    <location>
        <position position="118"/>
    </location>
    <ligand>
        <name>biotin</name>
        <dbReference type="ChEBI" id="CHEBI:57586"/>
    </ligand>
</feature>
<keyword evidence="2 6" id="KW-0547">Nucleotide-binding</keyword>
<dbReference type="GO" id="GO:0003677">
    <property type="term" value="F:DNA binding"/>
    <property type="evidence" value="ECO:0007669"/>
    <property type="project" value="UniProtKB-UniRule"/>
</dbReference>
<dbReference type="InterPro" id="IPR003142">
    <property type="entry name" value="BPL_C"/>
</dbReference>
<dbReference type="Gene3D" id="1.10.10.10">
    <property type="entry name" value="Winged helix-like DNA-binding domain superfamily/Winged helix DNA-binding domain"/>
    <property type="match status" value="1"/>
</dbReference>
<gene>
    <name evidence="6" type="primary">birA</name>
    <name evidence="8" type="ORF">I596_30</name>
</gene>
<keyword evidence="6" id="KW-0238">DNA-binding</keyword>
<keyword evidence="3 6" id="KW-0067">ATP-binding</keyword>
<proteinExistence type="inferred from homology"/>
<dbReference type="GO" id="GO:0005524">
    <property type="term" value="F:ATP binding"/>
    <property type="evidence" value="ECO:0007669"/>
    <property type="project" value="UniProtKB-UniRule"/>
</dbReference>
<feature type="binding site" evidence="6">
    <location>
        <begin position="122"/>
        <end position="124"/>
    </location>
    <ligand>
        <name>biotin</name>
        <dbReference type="ChEBI" id="CHEBI:57586"/>
    </ligand>
</feature>
<feature type="domain" description="BPL/LPL catalytic" evidence="7">
    <location>
        <begin position="81"/>
        <end position="260"/>
    </location>
</feature>
<dbReference type="InterPro" id="IPR045864">
    <property type="entry name" value="aa-tRNA-synth_II/BPL/LPL"/>
</dbReference>
<sequence length="327" mass="33778">MSFAAPPAVLAALVANPALSGAELARRLGLSRAAVWKQIEGLRAAGLPVTAQAGVGYRLETPVELLDGKAIAAELAPAQRSRLGDLAVHWQLDSTNSALLRRAGGDRRDNLVCLAELQTQGRGRRGRAWHLPLGGGLAFSLLKRFECGLAGLAGLSAAVGVVLVQALADCGIDGARLKWPNDVTVADRKLAGILIELGGDALGPCHAVIGIGINLRLDPEAAVGQPWTDLATLAGGVAPSRNRLAGHLLARLLDALAVFAEHGFPAFAEAYADHDALAGRPVRVLAPGGDRTGTACGVDAGGALRIRTAEGECRVDSGEVSIRLDDR</sequence>
<feature type="binding site" evidence="6">
    <location>
        <position position="189"/>
    </location>
    <ligand>
        <name>biotin</name>
        <dbReference type="ChEBI" id="CHEBI:57586"/>
    </ligand>
</feature>
<dbReference type="InterPro" id="IPR013196">
    <property type="entry name" value="HTH_11"/>
</dbReference>
<keyword evidence="6" id="KW-0804">Transcription</keyword>
<comment type="catalytic activity">
    <reaction evidence="5 6">
        <text>biotin + L-lysyl-[protein] + ATP = N(6)-biotinyl-L-lysyl-[protein] + AMP + diphosphate + H(+)</text>
        <dbReference type="Rhea" id="RHEA:11756"/>
        <dbReference type="Rhea" id="RHEA-COMP:9752"/>
        <dbReference type="Rhea" id="RHEA-COMP:10505"/>
        <dbReference type="ChEBI" id="CHEBI:15378"/>
        <dbReference type="ChEBI" id="CHEBI:29969"/>
        <dbReference type="ChEBI" id="CHEBI:30616"/>
        <dbReference type="ChEBI" id="CHEBI:33019"/>
        <dbReference type="ChEBI" id="CHEBI:57586"/>
        <dbReference type="ChEBI" id="CHEBI:83144"/>
        <dbReference type="ChEBI" id="CHEBI:456215"/>
        <dbReference type="EC" id="6.3.4.15"/>
    </reaction>
</comment>
<name>A0A161HIE2_9GAMM</name>
<accession>A0A161HIE2</accession>
<evidence type="ECO:0000256" key="4">
    <source>
        <dbReference type="ARBA" id="ARBA00023267"/>
    </source>
</evidence>
<evidence type="ECO:0000256" key="5">
    <source>
        <dbReference type="ARBA" id="ARBA00047846"/>
    </source>
</evidence>
<evidence type="ECO:0000256" key="3">
    <source>
        <dbReference type="ARBA" id="ARBA00022840"/>
    </source>
</evidence>
<comment type="function">
    <text evidence="6">Acts both as a biotin--[acetyl-CoA-carboxylase] ligase and a biotin-operon repressor. In the presence of ATP, BirA activates biotin to form the BirA-biotinyl-5'-adenylate (BirA-bio-5'-AMP or holoBirA) complex. HoloBirA can either transfer the biotinyl moiety to the biotin carboxyl carrier protein (BCCP) subunit of acetyl-CoA carboxylase, or bind to the biotin operator site and inhibit transcription of the operon.</text>
</comment>
<dbReference type="SUPFAM" id="SSF50037">
    <property type="entry name" value="C-terminal domain of transcriptional repressors"/>
    <property type="match status" value="1"/>
</dbReference>
<dbReference type="HAMAP" id="MF_00978">
    <property type="entry name" value="Bifunct_BirA"/>
    <property type="match status" value="1"/>
</dbReference>
<evidence type="ECO:0000313" key="9">
    <source>
        <dbReference type="Proteomes" id="UP000076830"/>
    </source>
</evidence>
<dbReference type="Gene3D" id="3.30.930.10">
    <property type="entry name" value="Bira Bifunctional Protein, Domain 2"/>
    <property type="match status" value="1"/>
</dbReference>
<dbReference type="Pfam" id="PF02237">
    <property type="entry name" value="BPL_C"/>
    <property type="match status" value="1"/>
</dbReference>
<dbReference type="Gene3D" id="2.30.30.100">
    <property type="match status" value="1"/>
</dbReference>
<dbReference type="STRING" id="1300342.I596_30"/>
<keyword evidence="6" id="KW-0678">Repressor</keyword>
<keyword evidence="1 6" id="KW-0436">Ligase</keyword>
<dbReference type="OrthoDB" id="9807064at2"/>
<feature type="DNA-binding region" description="H-T-H motif" evidence="6">
    <location>
        <begin position="21"/>
        <end position="40"/>
    </location>
</feature>
<reference evidence="8 9" key="1">
    <citation type="submission" date="2016-04" db="EMBL/GenBank/DDBJ databases">
        <title>Complete genome sequence of Dokdonella koreensis DS-123T.</title>
        <authorList>
            <person name="Kim J.F."/>
            <person name="Lee H."/>
            <person name="Kwak M.-J."/>
        </authorList>
    </citation>
    <scope>NUCLEOTIDE SEQUENCE [LARGE SCALE GENOMIC DNA]</scope>
    <source>
        <strain evidence="8 9">DS-123</strain>
    </source>
</reference>
<evidence type="ECO:0000256" key="6">
    <source>
        <dbReference type="HAMAP-Rule" id="MF_00978"/>
    </source>
</evidence>
<dbReference type="PROSITE" id="PS51733">
    <property type="entry name" value="BPL_LPL_CATALYTIC"/>
    <property type="match status" value="1"/>
</dbReference>
<evidence type="ECO:0000313" key="8">
    <source>
        <dbReference type="EMBL" id="ANB16070.1"/>
    </source>
</evidence>
<dbReference type="InterPro" id="IPR036388">
    <property type="entry name" value="WH-like_DNA-bd_sf"/>
</dbReference>
<dbReference type="GO" id="GO:0005737">
    <property type="term" value="C:cytoplasm"/>
    <property type="evidence" value="ECO:0007669"/>
    <property type="project" value="TreeGrafter"/>
</dbReference>
<feature type="binding site" evidence="6">
    <location>
        <begin position="94"/>
        <end position="96"/>
    </location>
    <ligand>
        <name>biotin</name>
        <dbReference type="ChEBI" id="CHEBI:57586"/>
    </ligand>
</feature>
<evidence type="ECO:0000259" key="7">
    <source>
        <dbReference type="PROSITE" id="PS51733"/>
    </source>
</evidence>
<dbReference type="PANTHER" id="PTHR12835">
    <property type="entry name" value="BIOTIN PROTEIN LIGASE"/>
    <property type="match status" value="1"/>
</dbReference>
<keyword evidence="4 6" id="KW-0092">Biotin</keyword>
<dbReference type="Pfam" id="PF03099">
    <property type="entry name" value="BPL_LplA_LipB"/>
    <property type="match status" value="1"/>
</dbReference>
<dbReference type="InterPro" id="IPR004408">
    <property type="entry name" value="Biotin_CoA_COase_ligase"/>
</dbReference>
<dbReference type="EC" id="6.3.4.15" evidence="6"/>
<dbReference type="InterPro" id="IPR008988">
    <property type="entry name" value="Transcriptional_repressor_C"/>
</dbReference>
<dbReference type="Proteomes" id="UP000076830">
    <property type="component" value="Chromosome"/>
</dbReference>
<dbReference type="AlphaFoldDB" id="A0A161HIE2"/>
<keyword evidence="6" id="KW-0805">Transcription regulation</keyword>
<protein>
    <recommendedName>
        <fullName evidence="6">Bifunctional ligase/repressor BirA</fullName>
    </recommendedName>
    <alternativeName>
        <fullName evidence="6">Biotin operon repressor</fullName>
    </alternativeName>
    <alternativeName>
        <fullName evidence="6">Biotin--[acetyl-CoA-carboxylase] ligase</fullName>
        <ecNumber evidence="6">6.3.4.15</ecNumber>
    </alternativeName>
    <alternativeName>
        <fullName evidence="6">Biotin--protein ligase</fullName>
    </alternativeName>
    <alternativeName>
        <fullName evidence="6">Biotin-[acetyl-CoA carboxylase] synthetase</fullName>
    </alternativeName>
</protein>
<dbReference type="CDD" id="cd16442">
    <property type="entry name" value="BPL"/>
    <property type="match status" value="1"/>
</dbReference>
<dbReference type="InterPro" id="IPR030855">
    <property type="entry name" value="Bifunct_BirA"/>
</dbReference>
<dbReference type="Pfam" id="PF08279">
    <property type="entry name" value="HTH_11"/>
    <property type="match status" value="1"/>
</dbReference>
<dbReference type="NCBIfam" id="TIGR00121">
    <property type="entry name" value="birA_ligase"/>
    <property type="match status" value="1"/>
</dbReference>
<dbReference type="RefSeq" id="WP_067642489.1">
    <property type="nucleotide sequence ID" value="NZ_CP015249.1"/>
</dbReference>
<dbReference type="KEGG" id="dko:I596_30"/>
<evidence type="ECO:0000256" key="2">
    <source>
        <dbReference type="ARBA" id="ARBA00022741"/>
    </source>
</evidence>
<dbReference type="GO" id="GO:0004077">
    <property type="term" value="F:biotin--[biotin carboxyl-carrier protein] ligase activity"/>
    <property type="evidence" value="ECO:0007669"/>
    <property type="project" value="UniProtKB-UniRule"/>
</dbReference>
<dbReference type="InterPro" id="IPR036390">
    <property type="entry name" value="WH_DNA-bd_sf"/>
</dbReference>
<dbReference type="GO" id="GO:0006355">
    <property type="term" value="P:regulation of DNA-templated transcription"/>
    <property type="evidence" value="ECO:0007669"/>
    <property type="project" value="UniProtKB-UniRule"/>
</dbReference>